<feature type="chain" id="PRO_5014613057" evidence="1">
    <location>
        <begin position="18"/>
        <end position="104"/>
    </location>
</feature>
<name>A0A2N3IQQ1_AERSO</name>
<feature type="signal peptide" evidence="1">
    <location>
        <begin position="1"/>
        <end position="17"/>
    </location>
</feature>
<dbReference type="RefSeq" id="WP_101325886.1">
    <property type="nucleotide sequence ID" value="NZ_JBOFUJ010000190.1"/>
</dbReference>
<evidence type="ECO:0000313" key="2">
    <source>
        <dbReference type="EMBL" id="PKQ73826.1"/>
    </source>
</evidence>
<evidence type="ECO:0000313" key="3">
    <source>
        <dbReference type="Proteomes" id="UP000233467"/>
    </source>
</evidence>
<organism evidence="2 3">
    <name type="scientific">Aeromonas sobria</name>
    <dbReference type="NCBI Taxonomy" id="646"/>
    <lineage>
        <taxon>Bacteria</taxon>
        <taxon>Pseudomonadati</taxon>
        <taxon>Pseudomonadota</taxon>
        <taxon>Gammaproteobacteria</taxon>
        <taxon>Aeromonadales</taxon>
        <taxon>Aeromonadaceae</taxon>
        <taxon>Aeromonas</taxon>
    </lineage>
</organism>
<dbReference type="EMBL" id="NQMM01000052">
    <property type="protein sequence ID" value="PKQ73826.1"/>
    <property type="molecule type" value="Genomic_DNA"/>
</dbReference>
<reference evidence="2 3" key="1">
    <citation type="journal article" date="2017" name="Front. Microbiol.">
        <title>Strong Genomic and Phenotypic Heterogeneity in the Aeromonas sobria Species Complex.</title>
        <authorList>
            <person name="Gauthier J."/>
            <person name="Vincent A.T."/>
            <person name="Charette S.J."/>
            <person name="Derome N."/>
        </authorList>
    </citation>
    <scope>NUCLEOTIDE SEQUENCE [LARGE SCALE GENOMIC DNA]</scope>
    <source>
        <strain evidence="2 3">TM18</strain>
    </source>
</reference>
<keyword evidence="1" id="KW-0732">Signal</keyword>
<gene>
    <name evidence="2" type="ORF">CJP16_18735</name>
</gene>
<protein>
    <submittedName>
        <fullName evidence="2">Uncharacterized protein</fullName>
    </submittedName>
</protein>
<accession>A0A2N3IQQ1</accession>
<dbReference type="AlphaFoldDB" id="A0A2N3IQQ1"/>
<proteinExistence type="predicted"/>
<keyword evidence="3" id="KW-1185">Reference proteome</keyword>
<evidence type="ECO:0000256" key="1">
    <source>
        <dbReference type="SAM" id="SignalP"/>
    </source>
</evidence>
<sequence length="104" mass="12584">MRYLLLLPLLWTLPAQANNEAKCQQEFVDWMLHQQQQFSDRKSDKMERRRAERAIELARQEYDKQTSFCKTMELVRSYKDSDPRFKPRTGEIHDFAVTEQDERS</sequence>
<dbReference type="Proteomes" id="UP000233467">
    <property type="component" value="Unassembled WGS sequence"/>
</dbReference>
<comment type="caution">
    <text evidence="2">The sequence shown here is derived from an EMBL/GenBank/DDBJ whole genome shotgun (WGS) entry which is preliminary data.</text>
</comment>